<dbReference type="STRING" id="1798683.A3C90_02530"/>
<gene>
    <name evidence="2" type="ORF">A3C90_02530</name>
</gene>
<feature type="region of interest" description="Disordered" evidence="1">
    <location>
        <begin position="80"/>
        <end position="106"/>
    </location>
</feature>
<dbReference type="InterPro" id="IPR013320">
    <property type="entry name" value="ConA-like_dom_sf"/>
</dbReference>
<evidence type="ECO:0000313" key="2">
    <source>
        <dbReference type="EMBL" id="OGH69571.1"/>
    </source>
</evidence>
<accession>A0A1F6MD53</accession>
<organism evidence="2 3">
    <name type="scientific">Candidatus Magasanikbacteria bacterium RIFCSPHIGHO2_02_FULL_51_14</name>
    <dbReference type="NCBI Taxonomy" id="1798683"/>
    <lineage>
        <taxon>Bacteria</taxon>
        <taxon>Candidatus Magasanikiibacteriota</taxon>
    </lineage>
</organism>
<feature type="compositionally biased region" description="Basic and acidic residues" evidence="1">
    <location>
        <begin position="81"/>
        <end position="90"/>
    </location>
</feature>
<dbReference type="EMBL" id="MFQE01000076">
    <property type="protein sequence ID" value="OGH69571.1"/>
    <property type="molecule type" value="Genomic_DNA"/>
</dbReference>
<dbReference type="SUPFAM" id="SSF49899">
    <property type="entry name" value="Concanavalin A-like lectins/glucanases"/>
    <property type="match status" value="1"/>
</dbReference>
<reference evidence="2 3" key="1">
    <citation type="journal article" date="2016" name="Nat. Commun.">
        <title>Thousands of microbial genomes shed light on interconnected biogeochemical processes in an aquifer system.</title>
        <authorList>
            <person name="Anantharaman K."/>
            <person name="Brown C.T."/>
            <person name="Hug L.A."/>
            <person name="Sharon I."/>
            <person name="Castelle C.J."/>
            <person name="Probst A.J."/>
            <person name="Thomas B.C."/>
            <person name="Singh A."/>
            <person name="Wilkins M.J."/>
            <person name="Karaoz U."/>
            <person name="Brodie E.L."/>
            <person name="Williams K.H."/>
            <person name="Hubbard S.S."/>
            <person name="Banfield J.F."/>
        </authorList>
    </citation>
    <scope>NUCLEOTIDE SEQUENCE [LARGE SCALE GENOMIC DNA]</scope>
</reference>
<dbReference type="AlphaFoldDB" id="A0A1F6MD53"/>
<comment type="caution">
    <text evidence="2">The sequence shown here is derived from an EMBL/GenBank/DDBJ whole genome shotgun (WGS) entry which is preliminary data.</text>
</comment>
<dbReference type="Gene3D" id="2.60.120.200">
    <property type="match status" value="1"/>
</dbReference>
<evidence type="ECO:0000256" key="1">
    <source>
        <dbReference type="SAM" id="MobiDB-lite"/>
    </source>
</evidence>
<evidence type="ECO:0000313" key="3">
    <source>
        <dbReference type="Proteomes" id="UP000177457"/>
    </source>
</evidence>
<proteinExistence type="predicted"/>
<name>A0A1F6MD53_9BACT</name>
<protein>
    <submittedName>
        <fullName evidence="2">Uncharacterized protein</fullName>
    </submittedName>
</protein>
<dbReference type="Proteomes" id="UP000177457">
    <property type="component" value="Unassembled WGS sequence"/>
</dbReference>
<sequence length="531" mass="56872">MPNGGIFPASPTNRSFVIGQTGGFAPFHEPFKGQIDEFDIVSRALTPLEVKAIHLAGPYGKCKTDEDVVAVTPVPDGCPTHIEDKNKNDIFEPNGPDGNPLTLGDNETDWLDPDTDNDGRYDCAAPGSEDQNNNGIFEPAGFDEDLCTDDDETNPLIADTDGDGLTDGYELGMTAPENPLFSAENFVPDDDPSTTSCPNKADTDDDGVGDATDLCPTTSGLTLTGCPFADKQTVDLHIIDQAKRGDCNGAGSCKKRIAGSEVRIFDRNKLNGFSITLLSGGSATLTKNPSGDLYDDIFESANAQTTARVGKCTTDFFGTCTAGEETKGDFLVIVKSKDTETNTLVYTGLPKGLSDFVDTNGDGDGDLATKEFQVIKVIRKDGGIEFKGGVKRVVAGSILEIVYPESTVWEGVKQVYPFIFTSDSSWTVDVCLEIPTGYSIVGIYDENGNLLSTTQCQQTFVTGQTKIVAFEVNELSSPPPHMKAKLKLKGPKGNVQTFDLDIPGKRVEKAVAPKEGGFIRFLKNLLQGLGF</sequence>